<sequence>MTRSEPAFAWRESGKPFRKNHLQFTRPRFEPRSPRPQQSSFNTTSALADYATEAALRAITYTPLPPPNPPMFSPPSTGPTRSTPDNHRRPEAGLGRDQTRYREAAVLGCRRPLIRYSRYLVTTAVGYEQETHYSPGESMKITPSRLEQMFLSHEHCGPHSHFFCPGGELAASVTIAHH</sequence>
<name>A0A7R8VQ00_TIMDO</name>
<protein>
    <submittedName>
        <fullName evidence="2">Uncharacterized protein</fullName>
    </submittedName>
</protein>
<feature type="compositionally biased region" description="Pro residues" evidence="1">
    <location>
        <begin position="63"/>
        <end position="77"/>
    </location>
</feature>
<proteinExistence type="predicted"/>
<evidence type="ECO:0000256" key="1">
    <source>
        <dbReference type="SAM" id="MobiDB-lite"/>
    </source>
</evidence>
<gene>
    <name evidence="2" type="ORF">TDIB3V08_LOCUS6695</name>
</gene>
<dbReference type="EMBL" id="OA567528">
    <property type="protein sequence ID" value="CAD7200480.1"/>
    <property type="molecule type" value="Genomic_DNA"/>
</dbReference>
<feature type="region of interest" description="Disordered" evidence="1">
    <location>
        <begin position="1"/>
        <end position="98"/>
    </location>
</feature>
<evidence type="ECO:0000313" key="2">
    <source>
        <dbReference type="EMBL" id="CAD7200480.1"/>
    </source>
</evidence>
<reference evidence="2" key="1">
    <citation type="submission" date="2020-11" db="EMBL/GenBank/DDBJ databases">
        <authorList>
            <person name="Tran Van P."/>
        </authorList>
    </citation>
    <scope>NUCLEOTIDE SEQUENCE</scope>
</reference>
<dbReference type="AlphaFoldDB" id="A0A7R8VQ00"/>
<feature type="compositionally biased region" description="Polar residues" evidence="1">
    <location>
        <begin position="35"/>
        <end position="46"/>
    </location>
</feature>
<accession>A0A7R8VQ00</accession>
<organism evidence="2">
    <name type="scientific">Timema douglasi</name>
    <name type="common">Walking stick</name>
    <dbReference type="NCBI Taxonomy" id="61478"/>
    <lineage>
        <taxon>Eukaryota</taxon>
        <taxon>Metazoa</taxon>
        <taxon>Ecdysozoa</taxon>
        <taxon>Arthropoda</taxon>
        <taxon>Hexapoda</taxon>
        <taxon>Insecta</taxon>
        <taxon>Pterygota</taxon>
        <taxon>Neoptera</taxon>
        <taxon>Polyneoptera</taxon>
        <taxon>Phasmatodea</taxon>
        <taxon>Timematodea</taxon>
        <taxon>Timematoidea</taxon>
        <taxon>Timematidae</taxon>
        <taxon>Timema</taxon>
    </lineage>
</organism>